<dbReference type="Proteomes" id="UP000480151">
    <property type="component" value="Unassembled WGS sequence"/>
</dbReference>
<sequence length="180" mass="19119">MRISSVYAVGSAQWSRQHGALLAFLRRHAGQRIPPECLQTLADLTPGRLAAPGTSLLTATLRDQLGTELAALSLVTDYGKEVCVIAVHPLYRDKGIGASLMREQVKRLGTLECCVAPEHAAGLKMCFNAGLAAVALTRSASGAPVLRLRSFPAGFLRAEAAGPDAERDRSTILLQEGESL</sequence>
<gene>
    <name evidence="1" type="ORF">G5B47_11580</name>
</gene>
<dbReference type="AlphaFoldDB" id="A0A6M1PLG0"/>
<dbReference type="Gene3D" id="3.40.630.30">
    <property type="match status" value="1"/>
</dbReference>
<dbReference type="EMBL" id="JAAKGU010000004">
    <property type="protein sequence ID" value="NGM83055.1"/>
    <property type="molecule type" value="Genomic_DNA"/>
</dbReference>
<dbReference type="InterPro" id="IPR016181">
    <property type="entry name" value="Acyl_CoA_acyltransferase"/>
</dbReference>
<dbReference type="RefSeq" id="WP_165098060.1">
    <property type="nucleotide sequence ID" value="NZ_JAAKGU010000004.1"/>
</dbReference>
<evidence type="ECO:0000313" key="1">
    <source>
        <dbReference type="EMBL" id="NGM83055.1"/>
    </source>
</evidence>
<protein>
    <submittedName>
        <fullName evidence="1">GNAT family N-acetyltransferase</fullName>
    </submittedName>
</protein>
<accession>A0A6M1PLG0</accession>
<proteinExistence type="predicted"/>
<dbReference type="SUPFAM" id="SSF55729">
    <property type="entry name" value="Acyl-CoA N-acyltransferases (Nat)"/>
    <property type="match status" value="1"/>
</dbReference>
<evidence type="ECO:0000313" key="2">
    <source>
        <dbReference type="Proteomes" id="UP000480151"/>
    </source>
</evidence>
<dbReference type="GO" id="GO:0016740">
    <property type="term" value="F:transferase activity"/>
    <property type="evidence" value="ECO:0007669"/>
    <property type="project" value="UniProtKB-KW"/>
</dbReference>
<comment type="caution">
    <text evidence="1">The sequence shown here is derived from an EMBL/GenBank/DDBJ whole genome shotgun (WGS) entry which is preliminary data.</text>
</comment>
<keyword evidence="2" id="KW-1185">Reference proteome</keyword>
<name>A0A6M1PLG0_9BACL</name>
<keyword evidence="1" id="KW-0808">Transferase</keyword>
<reference evidence="1 2" key="1">
    <citation type="submission" date="2020-02" db="EMBL/GenBank/DDBJ databases">
        <authorList>
            <person name="Gao J."/>
            <person name="Sun J."/>
        </authorList>
    </citation>
    <scope>NUCLEOTIDE SEQUENCE [LARGE SCALE GENOMIC DNA]</scope>
    <source>
        <strain evidence="1 2">7124</strain>
    </source>
</reference>
<organism evidence="1 2">
    <name type="scientific">Paenibacillus apii</name>
    <dbReference type="NCBI Taxonomy" id="1850370"/>
    <lineage>
        <taxon>Bacteria</taxon>
        <taxon>Bacillati</taxon>
        <taxon>Bacillota</taxon>
        <taxon>Bacilli</taxon>
        <taxon>Bacillales</taxon>
        <taxon>Paenibacillaceae</taxon>
        <taxon>Paenibacillus</taxon>
    </lineage>
</organism>